<dbReference type="InterPro" id="IPR016181">
    <property type="entry name" value="Acyl_CoA_acyltransferase"/>
</dbReference>
<dbReference type="Pfam" id="PF13302">
    <property type="entry name" value="Acetyltransf_3"/>
    <property type="match status" value="1"/>
</dbReference>
<dbReference type="InterPro" id="IPR000182">
    <property type="entry name" value="GNAT_dom"/>
</dbReference>
<evidence type="ECO:0000313" key="2">
    <source>
        <dbReference type="EMBL" id="SEL80672.1"/>
    </source>
</evidence>
<gene>
    <name evidence="2" type="ORF">SAMN05414137_113115</name>
</gene>
<dbReference type="PANTHER" id="PTHR43441">
    <property type="entry name" value="RIBOSOMAL-PROTEIN-SERINE ACETYLTRANSFERASE"/>
    <property type="match status" value="1"/>
</dbReference>
<dbReference type="GO" id="GO:0008999">
    <property type="term" value="F:protein-N-terminal-alanine acetyltransferase activity"/>
    <property type="evidence" value="ECO:0007669"/>
    <property type="project" value="TreeGrafter"/>
</dbReference>
<dbReference type="PANTHER" id="PTHR43441:SF10">
    <property type="entry name" value="ACETYLTRANSFERASE"/>
    <property type="match status" value="1"/>
</dbReference>
<dbReference type="AlphaFoldDB" id="A0A1H7T6Z7"/>
<dbReference type="InterPro" id="IPR051908">
    <property type="entry name" value="Ribosomal_N-acetyltransferase"/>
</dbReference>
<dbReference type="SUPFAM" id="SSF55729">
    <property type="entry name" value="Acyl-CoA N-acyltransferases (Nat)"/>
    <property type="match status" value="1"/>
</dbReference>
<dbReference type="GO" id="GO:1990189">
    <property type="term" value="F:protein N-terminal-serine acetyltransferase activity"/>
    <property type="evidence" value="ECO:0007669"/>
    <property type="project" value="TreeGrafter"/>
</dbReference>
<sequence>MPGMHIPDRPLEPVELVAHGYLLRPPSPREAEDVLAMAQEAEIRKWNALTTVTDEATALAWCERWSDWNGGTAPQWCVFDAAGGRLLGAISLFDIDTENSAAEIGYRVVPRARRRGVCTAALRAVADWAFGELGLTRLQLLHALENPASCRVAAKAGFLLEGTLRSSYRYGDGELHDEHLHARLVSDRVD</sequence>
<dbReference type="Gene3D" id="3.40.630.30">
    <property type="match status" value="1"/>
</dbReference>
<dbReference type="EMBL" id="FOAZ01000013">
    <property type="protein sequence ID" value="SEL80672.1"/>
    <property type="molecule type" value="Genomic_DNA"/>
</dbReference>
<organism evidence="2 3">
    <name type="scientific">Streptacidiphilus jiangxiensis</name>
    <dbReference type="NCBI Taxonomy" id="235985"/>
    <lineage>
        <taxon>Bacteria</taxon>
        <taxon>Bacillati</taxon>
        <taxon>Actinomycetota</taxon>
        <taxon>Actinomycetes</taxon>
        <taxon>Kitasatosporales</taxon>
        <taxon>Streptomycetaceae</taxon>
        <taxon>Streptacidiphilus</taxon>
    </lineage>
</organism>
<evidence type="ECO:0000313" key="3">
    <source>
        <dbReference type="Proteomes" id="UP000183015"/>
    </source>
</evidence>
<dbReference type="GO" id="GO:0005737">
    <property type="term" value="C:cytoplasm"/>
    <property type="evidence" value="ECO:0007669"/>
    <property type="project" value="TreeGrafter"/>
</dbReference>
<keyword evidence="2" id="KW-0808">Transferase</keyword>
<reference evidence="3" key="1">
    <citation type="submission" date="2016-10" db="EMBL/GenBank/DDBJ databases">
        <authorList>
            <person name="Varghese N."/>
        </authorList>
    </citation>
    <scope>NUCLEOTIDE SEQUENCE [LARGE SCALE GENOMIC DNA]</scope>
    <source>
        <strain evidence="3">DSM 45096 / BCRC 16803 / CGMCC 4.1857 / CIP 109030 / JCM 12277 / KCTC 19219 / NBRC 100920 / 33214</strain>
    </source>
</reference>
<proteinExistence type="predicted"/>
<dbReference type="CDD" id="cd04301">
    <property type="entry name" value="NAT_SF"/>
    <property type="match status" value="1"/>
</dbReference>
<keyword evidence="3" id="KW-1185">Reference proteome</keyword>
<feature type="domain" description="N-acetyltransferase" evidence="1">
    <location>
        <begin position="21"/>
        <end position="190"/>
    </location>
</feature>
<accession>A0A1H7T6Z7</accession>
<evidence type="ECO:0000259" key="1">
    <source>
        <dbReference type="PROSITE" id="PS51186"/>
    </source>
</evidence>
<dbReference type="Proteomes" id="UP000183015">
    <property type="component" value="Unassembled WGS sequence"/>
</dbReference>
<dbReference type="eggNOG" id="COG1670">
    <property type="taxonomic scope" value="Bacteria"/>
</dbReference>
<dbReference type="STRING" id="235985.SAMN05414137_113115"/>
<protein>
    <submittedName>
        <fullName evidence="2">Protein N-acetyltransferase, RimJ/RimL family</fullName>
    </submittedName>
</protein>
<name>A0A1H7T6Z7_STRJI</name>
<dbReference type="PROSITE" id="PS51186">
    <property type="entry name" value="GNAT"/>
    <property type="match status" value="1"/>
</dbReference>